<feature type="region of interest" description="Disordered" evidence="1">
    <location>
        <begin position="1"/>
        <end position="26"/>
    </location>
</feature>
<accession>A0A4Q7EEP3</accession>
<organism evidence="2 3">
    <name type="scientific">Leptolyngbya iicbica LK</name>
    <dbReference type="NCBI Taxonomy" id="2294035"/>
    <lineage>
        <taxon>Bacteria</taxon>
        <taxon>Bacillati</taxon>
        <taxon>Cyanobacteriota</taxon>
        <taxon>Cyanophyceae</taxon>
        <taxon>Leptolyngbyales</taxon>
        <taxon>Leptolyngbyaceae</taxon>
        <taxon>Leptolyngbya group</taxon>
        <taxon>Leptolyngbya</taxon>
        <taxon>Leptolyngbya iicbica</taxon>
    </lineage>
</organism>
<reference evidence="2 3" key="1">
    <citation type="submission" date="2018-11" db="EMBL/GenBank/DDBJ databases">
        <title>Whole genome sequencing of an environmental sample.</title>
        <authorList>
            <person name="Sarangi A.N."/>
            <person name="Singh D."/>
            <person name="Tripathy S."/>
        </authorList>
    </citation>
    <scope>NUCLEOTIDE SEQUENCE [LARGE SCALE GENOMIC DNA]</scope>
    <source>
        <strain evidence="2 3">Lakshadweep</strain>
    </source>
</reference>
<dbReference type="RefSeq" id="WP_130199312.1">
    <property type="nucleotide sequence ID" value="NZ_QVFV01000001.1"/>
</dbReference>
<dbReference type="EMBL" id="QVFV01000001">
    <property type="protein sequence ID" value="RZM82304.1"/>
    <property type="molecule type" value="Genomic_DNA"/>
</dbReference>
<proteinExistence type="predicted"/>
<evidence type="ECO:0000313" key="2">
    <source>
        <dbReference type="EMBL" id="RZM82304.1"/>
    </source>
</evidence>
<evidence type="ECO:0000313" key="3">
    <source>
        <dbReference type="Proteomes" id="UP000292459"/>
    </source>
</evidence>
<comment type="caution">
    <text evidence="2">The sequence shown here is derived from an EMBL/GenBank/DDBJ whole genome shotgun (WGS) entry which is preliminary data.</text>
</comment>
<keyword evidence="3" id="KW-1185">Reference proteome</keyword>
<dbReference type="AlphaFoldDB" id="A0A4Q7EEP3"/>
<gene>
    <name evidence="2" type="ORF">DYY88_03380</name>
</gene>
<evidence type="ECO:0000256" key="1">
    <source>
        <dbReference type="SAM" id="MobiDB-lite"/>
    </source>
</evidence>
<name>A0A4Q7EEP3_9CYAN</name>
<dbReference type="Proteomes" id="UP000292459">
    <property type="component" value="Unassembled WGS sequence"/>
</dbReference>
<protein>
    <submittedName>
        <fullName evidence="2">Uncharacterized protein</fullName>
    </submittedName>
</protein>
<sequence length="200" mass="22900">MSSQNDEDLHQYLSQQPRRQPKPKRQVSSLTFSYEKWKQQQSKQAVLNSLKNLPPWIWFVGLLGGVFLFSLTQPYQSGPVSDGNLANFPPPNPTHEVISDGQSAVLVTNAAPETMRLTLKGDKDYIFVIEPCRDCGYTDDPQVGQQFCDRAPEQVIYVSPGEYEVFVSFGGRINRFRSEWSLTENWQYGQCIFARKSWQP</sequence>